<gene>
    <name evidence="6" type="ORF">ILEXP_LOCUS15103</name>
</gene>
<sequence>MDYDWEFYLYPNTKCPLPSLLSLPSKMGIDGATLVRIARIFNTYGPRMCLDDGRVVSNFVAQAIRKQPLTVYGDGKQTRSFQYVSDLVCHLDMELNLLAVTVSCGTLPDALAAMRYFMFASFYFWTL</sequence>
<reference evidence="6 7" key="1">
    <citation type="submission" date="2024-02" db="EMBL/GenBank/DDBJ databases">
        <authorList>
            <person name="Vignale AGUSTIN F."/>
            <person name="Sosa J E."/>
            <person name="Modenutti C."/>
        </authorList>
    </citation>
    <scope>NUCLEOTIDE SEQUENCE [LARGE SCALE GENOMIC DNA]</scope>
</reference>
<proteinExistence type="predicted"/>
<comment type="caution">
    <text evidence="6">The sequence shown here is derived from an EMBL/GenBank/DDBJ whole genome shotgun (WGS) entry which is preliminary data.</text>
</comment>
<dbReference type="AlphaFoldDB" id="A0ABC8RW59"/>
<evidence type="ECO:0000259" key="5">
    <source>
        <dbReference type="Pfam" id="PF01370"/>
    </source>
</evidence>
<dbReference type="GO" id="GO:0016831">
    <property type="term" value="F:carboxy-lyase activity"/>
    <property type="evidence" value="ECO:0007669"/>
    <property type="project" value="UniProtKB-KW"/>
</dbReference>
<keyword evidence="4" id="KW-0456">Lyase</keyword>
<accession>A0ABC8RW59</accession>
<keyword evidence="2" id="KW-0210">Decarboxylase</keyword>
<evidence type="ECO:0000256" key="3">
    <source>
        <dbReference type="ARBA" id="ARBA00023027"/>
    </source>
</evidence>
<evidence type="ECO:0000256" key="2">
    <source>
        <dbReference type="ARBA" id="ARBA00022793"/>
    </source>
</evidence>
<organism evidence="6 7">
    <name type="scientific">Ilex paraguariensis</name>
    <name type="common">yerba mate</name>
    <dbReference type="NCBI Taxonomy" id="185542"/>
    <lineage>
        <taxon>Eukaryota</taxon>
        <taxon>Viridiplantae</taxon>
        <taxon>Streptophyta</taxon>
        <taxon>Embryophyta</taxon>
        <taxon>Tracheophyta</taxon>
        <taxon>Spermatophyta</taxon>
        <taxon>Magnoliopsida</taxon>
        <taxon>eudicotyledons</taxon>
        <taxon>Gunneridae</taxon>
        <taxon>Pentapetalae</taxon>
        <taxon>asterids</taxon>
        <taxon>campanulids</taxon>
        <taxon>Aquifoliales</taxon>
        <taxon>Aquifoliaceae</taxon>
        <taxon>Ilex</taxon>
    </lineage>
</organism>
<dbReference type="Gene3D" id="3.40.50.720">
    <property type="entry name" value="NAD(P)-binding Rossmann-like Domain"/>
    <property type="match status" value="1"/>
</dbReference>
<feature type="domain" description="NAD-dependent epimerase/dehydratase" evidence="5">
    <location>
        <begin position="36"/>
        <end position="88"/>
    </location>
</feature>
<dbReference type="SUPFAM" id="SSF51735">
    <property type="entry name" value="NAD(P)-binding Rossmann-fold domains"/>
    <property type="match status" value="1"/>
</dbReference>
<keyword evidence="3" id="KW-0520">NAD</keyword>
<dbReference type="PANTHER" id="PTHR43078:SF22">
    <property type="entry name" value="UDP-GLUCURONIC ACID DECARBOXYLASE 1"/>
    <property type="match status" value="1"/>
</dbReference>
<dbReference type="PANTHER" id="PTHR43078">
    <property type="entry name" value="UDP-GLUCURONIC ACID DECARBOXYLASE-RELATED"/>
    <property type="match status" value="1"/>
</dbReference>
<dbReference type="InterPro" id="IPR001509">
    <property type="entry name" value="Epimerase_deHydtase"/>
</dbReference>
<dbReference type="Pfam" id="PF01370">
    <property type="entry name" value="Epimerase"/>
    <property type="match status" value="1"/>
</dbReference>
<dbReference type="Proteomes" id="UP001642360">
    <property type="component" value="Unassembled WGS sequence"/>
</dbReference>
<name>A0ABC8RW59_9AQUA</name>
<evidence type="ECO:0000313" key="7">
    <source>
        <dbReference type="Proteomes" id="UP001642360"/>
    </source>
</evidence>
<evidence type="ECO:0000256" key="1">
    <source>
        <dbReference type="ARBA" id="ARBA00001911"/>
    </source>
</evidence>
<evidence type="ECO:0000256" key="4">
    <source>
        <dbReference type="ARBA" id="ARBA00023239"/>
    </source>
</evidence>
<evidence type="ECO:0000313" key="6">
    <source>
        <dbReference type="EMBL" id="CAK9147219.1"/>
    </source>
</evidence>
<protein>
    <recommendedName>
        <fullName evidence="5">NAD-dependent epimerase/dehydratase domain-containing protein</fullName>
    </recommendedName>
</protein>
<dbReference type="InterPro" id="IPR044516">
    <property type="entry name" value="UXS-like"/>
</dbReference>
<keyword evidence="7" id="KW-1185">Reference proteome</keyword>
<dbReference type="EMBL" id="CAUOFW020001658">
    <property type="protein sequence ID" value="CAK9147219.1"/>
    <property type="molecule type" value="Genomic_DNA"/>
</dbReference>
<comment type="cofactor">
    <cofactor evidence="1">
        <name>NAD(+)</name>
        <dbReference type="ChEBI" id="CHEBI:57540"/>
    </cofactor>
</comment>
<dbReference type="InterPro" id="IPR036291">
    <property type="entry name" value="NAD(P)-bd_dom_sf"/>
</dbReference>